<evidence type="ECO:0000313" key="3">
    <source>
        <dbReference type="RefSeq" id="XP_026487554.1"/>
    </source>
</evidence>
<gene>
    <name evidence="3" type="primary">LOC113394457</name>
</gene>
<evidence type="ECO:0000259" key="1">
    <source>
        <dbReference type="Pfam" id="PF15813"/>
    </source>
</evidence>
<dbReference type="OrthoDB" id="6285995at2759"/>
<dbReference type="AlphaFoldDB" id="A0A8B8HRT7"/>
<dbReference type="OMA" id="HWKNIHG"/>
<feature type="domain" description="DUF4708" evidence="1">
    <location>
        <begin position="14"/>
        <end position="164"/>
    </location>
</feature>
<reference evidence="3" key="1">
    <citation type="submission" date="2025-08" db="UniProtKB">
        <authorList>
            <consortium name="RefSeq"/>
        </authorList>
    </citation>
    <scope>IDENTIFICATION</scope>
    <source>
        <tissue evidence="3">Whole body</tissue>
    </source>
</reference>
<dbReference type="PANTHER" id="PTHR28495">
    <property type="entry name" value="HYPOTHETICAL PROTEIN LOC100359752"/>
    <property type="match status" value="1"/>
</dbReference>
<dbReference type="PANTHER" id="PTHR28495:SF1">
    <property type="entry name" value="GENE, 17266-RELATED"/>
    <property type="match status" value="1"/>
</dbReference>
<dbReference type="GeneID" id="113394457"/>
<dbReference type="RefSeq" id="XP_026487554.1">
    <property type="nucleotide sequence ID" value="XM_026631769.2"/>
</dbReference>
<dbReference type="Proteomes" id="UP001652626">
    <property type="component" value="Chromosome 4"/>
</dbReference>
<organism evidence="2 3">
    <name type="scientific">Vanessa tameamea</name>
    <name type="common">Kamehameha butterfly</name>
    <dbReference type="NCBI Taxonomy" id="334116"/>
    <lineage>
        <taxon>Eukaryota</taxon>
        <taxon>Metazoa</taxon>
        <taxon>Ecdysozoa</taxon>
        <taxon>Arthropoda</taxon>
        <taxon>Hexapoda</taxon>
        <taxon>Insecta</taxon>
        <taxon>Pterygota</taxon>
        <taxon>Neoptera</taxon>
        <taxon>Endopterygota</taxon>
        <taxon>Lepidoptera</taxon>
        <taxon>Glossata</taxon>
        <taxon>Ditrysia</taxon>
        <taxon>Papilionoidea</taxon>
        <taxon>Nymphalidae</taxon>
        <taxon>Nymphalinae</taxon>
        <taxon>Vanessa</taxon>
    </lineage>
</organism>
<evidence type="ECO:0000313" key="2">
    <source>
        <dbReference type="Proteomes" id="UP001652626"/>
    </source>
</evidence>
<protein>
    <submittedName>
        <fullName evidence="3">Uncharacterized protein C18orf63-like</fullName>
    </submittedName>
</protein>
<proteinExistence type="predicted"/>
<name>A0A8B8HRT7_VANTA</name>
<feature type="domain" description="DUF4708" evidence="1">
    <location>
        <begin position="179"/>
        <end position="252"/>
    </location>
</feature>
<accession>A0A8B8HRT7</accession>
<sequence length="319" mass="37278">MSTYYTYKILNENFNNLCYLKAIANVKDKHDRSAPSNYHWKILKCRMIIFSASSILSCPDKNDVKQIHIVFNKIGDDYDRLNSLFIKYSLIQDGSIRQVTSDVYSMCFFYTMSAKIAPVWNFIGPNYFINNRNFLKVFGPQDGIKLKLYVNDDYTMLEFKPVKIHLIKSKENFLPGESITVLPSLNKAIIEEYSKSLPKSGDFKCYKDIRRHWKNIHGYRLPDEEYSYYKVRFWRGEPLTYPEVCLLRSYPIITPLPKNAENLILSKFISTIKLKMPFILGVPLKITNDSYHHENGYDNVINGKLPETQLISLCTPTQH</sequence>
<dbReference type="Pfam" id="PF15813">
    <property type="entry name" value="DUF4708"/>
    <property type="match status" value="2"/>
</dbReference>
<keyword evidence="2" id="KW-1185">Reference proteome</keyword>
<dbReference type="InterPro" id="IPR031643">
    <property type="entry name" value="DUF4708"/>
</dbReference>